<evidence type="ECO:0000256" key="4">
    <source>
        <dbReference type="ARBA" id="ARBA00022475"/>
    </source>
</evidence>
<keyword evidence="3 14" id="KW-0813">Transport</keyword>
<evidence type="ECO:0000256" key="11">
    <source>
        <dbReference type="ARBA" id="ARBA00023157"/>
    </source>
</evidence>
<keyword evidence="11 14" id="KW-1015">Disulfide bond</keyword>
<dbReference type="AlphaFoldDB" id="A0A1E8FGJ9"/>
<keyword evidence="6 14" id="KW-0812">Transmembrane</keyword>
<evidence type="ECO:0000256" key="1">
    <source>
        <dbReference type="ARBA" id="ARBA00004429"/>
    </source>
</evidence>
<dbReference type="InterPro" id="IPR050183">
    <property type="entry name" value="DsbB"/>
</dbReference>
<keyword evidence="4 14" id="KW-1003">Cell membrane</keyword>
<evidence type="ECO:0000256" key="15">
    <source>
        <dbReference type="SAM" id="Phobius"/>
    </source>
</evidence>
<organism evidence="16 17">
    <name type="scientific">Alteromonas lipolytica</name>
    <dbReference type="NCBI Taxonomy" id="1856405"/>
    <lineage>
        <taxon>Bacteria</taxon>
        <taxon>Pseudomonadati</taxon>
        <taxon>Pseudomonadota</taxon>
        <taxon>Gammaproteobacteria</taxon>
        <taxon>Alteromonadales</taxon>
        <taxon>Alteromonadaceae</taxon>
        <taxon>Alteromonas/Salinimonas group</taxon>
        <taxon>Alteromonas</taxon>
    </lineage>
</organism>
<evidence type="ECO:0000313" key="17">
    <source>
        <dbReference type="Proteomes" id="UP000176037"/>
    </source>
</evidence>
<feature type="transmembrane region" description="Helical" evidence="15">
    <location>
        <begin position="16"/>
        <end position="35"/>
    </location>
</feature>
<evidence type="ECO:0000256" key="6">
    <source>
        <dbReference type="ARBA" id="ARBA00022692"/>
    </source>
</evidence>
<feature type="topological domain" description="Periplasmic" evidence="14">
    <location>
        <begin position="34"/>
        <end position="51"/>
    </location>
</feature>
<proteinExistence type="inferred from homology"/>
<dbReference type="Proteomes" id="UP000176037">
    <property type="component" value="Unassembled WGS sequence"/>
</dbReference>
<keyword evidence="13 14" id="KW-0676">Redox-active center</keyword>
<keyword evidence="12 14" id="KW-0143">Chaperone</keyword>
<feature type="topological domain" description="Cytoplasmic" evidence="14">
    <location>
        <begin position="1"/>
        <end position="16"/>
    </location>
</feature>
<keyword evidence="10 14" id="KW-0472">Membrane</keyword>
<dbReference type="GO" id="GO:0015035">
    <property type="term" value="F:protein-disulfide reductase activity"/>
    <property type="evidence" value="ECO:0007669"/>
    <property type="project" value="UniProtKB-UniRule"/>
</dbReference>
<sequence length="174" mass="19852">MGIFQGLSRWAEQKSAWLVLFATSFALELTALYFQHGMGLQPCIMCIYQRTAMWGIVLAGLLVLLFNHPITRLGGYALWGYSAVRGFMIASEHIEIIESDDPFFGTCEIFPNFPEWAPLHEWLPEIFAARGDCLENSWQFLSMGMAEWMQIIFGAYFAVLVIVLLARVIDKKLF</sequence>
<evidence type="ECO:0000313" key="16">
    <source>
        <dbReference type="EMBL" id="OFI34718.1"/>
    </source>
</evidence>
<dbReference type="PANTHER" id="PTHR36570">
    <property type="entry name" value="DISULFIDE BOND FORMATION PROTEIN B"/>
    <property type="match status" value="1"/>
</dbReference>
<feature type="disulfide bond" description="Redox-active" evidence="14">
    <location>
        <begin position="43"/>
        <end position="46"/>
    </location>
</feature>
<comment type="subcellular location">
    <subcellularLocation>
        <location evidence="1">Cell inner membrane</location>
        <topology evidence="1">Multi-pass membrane protein</topology>
    </subcellularLocation>
    <subcellularLocation>
        <location evidence="14">Cell membrane</location>
        <topology evidence="14">Multi-pass membrane protein</topology>
    </subcellularLocation>
</comment>
<feature type="disulfide bond" description="Redox-active" evidence="14">
    <location>
        <begin position="107"/>
        <end position="133"/>
    </location>
</feature>
<dbReference type="HAMAP" id="MF_00286">
    <property type="entry name" value="DsbB"/>
    <property type="match status" value="1"/>
</dbReference>
<feature type="transmembrane region" description="Helical" evidence="15">
    <location>
        <begin position="148"/>
        <end position="169"/>
    </location>
</feature>
<keyword evidence="5" id="KW-0997">Cell inner membrane</keyword>
<feature type="transmembrane region" description="Helical" evidence="15">
    <location>
        <begin position="47"/>
        <end position="66"/>
    </location>
</feature>
<dbReference type="Gene3D" id="1.20.1550.10">
    <property type="entry name" value="DsbB-like"/>
    <property type="match status" value="1"/>
</dbReference>
<keyword evidence="9 14" id="KW-0560">Oxidoreductase</keyword>
<evidence type="ECO:0000256" key="14">
    <source>
        <dbReference type="HAMAP-Rule" id="MF_00286"/>
    </source>
</evidence>
<dbReference type="EMBL" id="MJIC01000010">
    <property type="protein sequence ID" value="OFI34718.1"/>
    <property type="molecule type" value="Genomic_DNA"/>
</dbReference>
<dbReference type="Pfam" id="PF02600">
    <property type="entry name" value="DsbB"/>
    <property type="match status" value="1"/>
</dbReference>
<protein>
    <recommendedName>
        <fullName evidence="14">Disulfide bond formation protein B</fullName>
    </recommendedName>
    <alternativeName>
        <fullName evidence="14">Disulfide oxidoreductase</fullName>
    </alternativeName>
</protein>
<gene>
    <name evidence="14" type="primary">dsbB</name>
    <name evidence="16" type="ORF">BFC17_14150</name>
</gene>
<dbReference type="OrthoDB" id="3711263at2"/>
<feature type="topological domain" description="Cytoplasmic" evidence="14">
    <location>
        <begin position="167"/>
        <end position="174"/>
    </location>
</feature>
<accession>A0A1E8FGJ9</accession>
<comment type="function">
    <text evidence="14">Required for disulfide bond formation in some periplasmic proteins. Acts by oxidizing the DsbA protein.</text>
</comment>
<evidence type="ECO:0000256" key="10">
    <source>
        <dbReference type="ARBA" id="ARBA00023136"/>
    </source>
</evidence>
<evidence type="ECO:0000256" key="5">
    <source>
        <dbReference type="ARBA" id="ARBA00022519"/>
    </source>
</evidence>
<evidence type="ECO:0000256" key="13">
    <source>
        <dbReference type="ARBA" id="ARBA00023284"/>
    </source>
</evidence>
<dbReference type="InterPro" id="IPR023380">
    <property type="entry name" value="DsbB-like_sf"/>
</dbReference>
<comment type="similarity">
    <text evidence="2 14">Belongs to the DsbB family.</text>
</comment>
<evidence type="ECO:0000256" key="2">
    <source>
        <dbReference type="ARBA" id="ARBA00008823"/>
    </source>
</evidence>
<dbReference type="GO" id="GO:0005886">
    <property type="term" value="C:plasma membrane"/>
    <property type="evidence" value="ECO:0007669"/>
    <property type="project" value="UniProtKB-SubCell"/>
</dbReference>
<dbReference type="InterPro" id="IPR022920">
    <property type="entry name" value="Disulphide_bond_form_DsbB"/>
</dbReference>
<evidence type="ECO:0000256" key="12">
    <source>
        <dbReference type="ARBA" id="ARBA00023186"/>
    </source>
</evidence>
<dbReference type="NCBIfam" id="NF002485">
    <property type="entry name" value="PRK01749.1"/>
    <property type="match status" value="1"/>
</dbReference>
<dbReference type="InterPro" id="IPR003752">
    <property type="entry name" value="DiS_bond_form_DsbB/BdbC"/>
</dbReference>
<evidence type="ECO:0000256" key="8">
    <source>
        <dbReference type="ARBA" id="ARBA00022989"/>
    </source>
</evidence>
<evidence type="ECO:0000256" key="9">
    <source>
        <dbReference type="ARBA" id="ARBA00023002"/>
    </source>
</evidence>
<reference evidence="16 17" key="1">
    <citation type="submission" date="2016-09" db="EMBL/GenBank/DDBJ databases">
        <title>Alteromonas lipolytica, a new species isolated from sea water.</title>
        <authorList>
            <person name="Wu Y.-H."/>
            <person name="Cheng H."/>
            <person name="Xu X.-W."/>
        </authorList>
    </citation>
    <scope>NUCLEOTIDE SEQUENCE [LARGE SCALE GENOMIC DNA]</scope>
    <source>
        <strain evidence="16 17">JW12</strain>
    </source>
</reference>
<name>A0A1E8FGJ9_9ALTE</name>
<keyword evidence="8 14" id="KW-1133">Transmembrane helix</keyword>
<dbReference type="STRING" id="1856405.BFC17_14150"/>
<evidence type="ECO:0000256" key="7">
    <source>
        <dbReference type="ARBA" id="ARBA00022982"/>
    </source>
</evidence>
<dbReference type="GO" id="GO:0006457">
    <property type="term" value="P:protein folding"/>
    <property type="evidence" value="ECO:0007669"/>
    <property type="project" value="InterPro"/>
</dbReference>
<dbReference type="GO" id="GO:0009055">
    <property type="term" value="F:electron transfer activity"/>
    <property type="evidence" value="ECO:0007669"/>
    <property type="project" value="UniProtKB-UniRule"/>
</dbReference>
<keyword evidence="7 14" id="KW-0249">Electron transport</keyword>
<dbReference type="SUPFAM" id="SSF158442">
    <property type="entry name" value="DsbB-like"/>
    <property type="match status" value="1"/>
</dbReference>
<comment type="caution">
    <text evidence="16">The sequence shown here is derived from an EMBL/GenBank/DDBJ whole genome shotgun (WGS) entry which is preliminary data.</text>
</comment>
<dbReference type="PANTHER" id="PTHR36570:SF2">
    <property type="entry name" value="DISULFIDE BOND FORMATION PROTEIN B"/>
    <property type="match status" value="1"/>
</dbReference>
<keyword evidence="17" id="KW-1185">Reference proteome</keyword>
<comment type="caution">
    <text evidence="14">Lacks conserved residue(s) required for the propagation of feature annotation.</text>
</comment>
<evidence type="ECO:0000256" key="3">
    <source>
        <dbReference type="ARBA" id="ARBA00022448"/>
    </source>
</evidence>
<dbReference type="RefSeq" id="WP_070175636.1">
    <property type="nucleotide sequence ID" value="NZ_BMJR01000001.1"/>
</dbReference>